<dbReference type="EMBL" id="CAJNNV010004912">
    <property type="protein sequence ID" value="CAE8591410.1"/>
    <property type="molecule type" value="Genomic_DNA"/>
</dbReference>
<evidence type="ECO:0000313" key="3">
    <source>
        <dbReference type="Proteomes" id="UP000654075"/>
    </source>
</evidence>
<feature type="region of interest" description="Disordered" evidence="1">
    <location>
        <begin position="211"/>
        <end position="262"/>
    </location>
</feature>
<name>A0A813DTY5_POLGL</name>
<comment type="caution">
    <text evidence="2">The sequence shown here is derived from an EMBL/GenBank/DDBJ whole genome shotgun (WGS) entry which is preliminary data.</text>
</comment>
<dbReference type="Proteomes" id="UP000654075">
    <property type="component" value="Unassembled WGS sequence"/>
</dbReference>
<feature type="compositionally biased region" description="Pro residues" evidence="1">
    <location>
        <begin position="216"/>
        <end position="227"/>
    </location>
</feature>
<sequence>MEVQVEALPGWAVPNGTFVSVRLGESQKQRRLDSESNSYYFPVPVKQQKAKLEIYQLVGSCTVPVDPDFLTSNEVHVSCLDPKAGDVRLRVTSSAKTQDAKEEALKRQDHEKKAKDSAQAYLLEHGVEQQLSEAIRLVLKLRPENPLEFIWKQLRDNPVPQAKVVAAGAAPQEGAPPAPPVASKCRSCGDTGVDFMGQPCACEFSSREELGEAKFAPPPSAPPPPAARPCAEQLEESEEAKASAPPALTASAPTDEGSSRPRPFYLVPSVGTWIMPRLQDLPVAPAGCVMVSFNLQGLRPVEVMSLDERCEVERMLSKALGELGGELAGQYLPLPSSSSCMARPAGMLPEESQMLESKGFLFKADEPDGRGIFAVDALAAAVLVNNGSHVQILVNQDGTSQEASSLLLESFRSALEGALHQDGHAMIAQG</sequence>
<feature type="compositionally biased region" description="Basic and acidic residues" evidence="1">
    <location>
        <begin position="98"/>
        <end position="113"/>
    </location>
</feature>
<dbReference type="SUPFAM" id="SSF47391">
    <property type="entry name" value="Dimerization-anchoring domain of cAMP-dependent PK regulatory subunit"/>
    <property type="match status" value="1"/>
</dbReference>
<proteinExistence type="predicted"/>
<feature type="region of interest" description="Disordered" evidence="1">
    <location>
        <begin position="93"/>
        <end position="113"/>
    </location>
</feature>
<keyword evidence="3" id="KW-1185">Reference proteome</keyword>
<organism evidence="2 3">
    <name type="scientific">Polarella glacialis</name>
    <name type="common">Dinoflagellate</name>
    <dbReference type="NCBI Taxonomy" id="89957"/>
    <lineage>
        <taxon>Eukaryota</taxon>
        <taxon>Sar</taxon>
        <taxon>Alveolata</taxon>
        <taxon>Dinophyceae</taxon>
        <taxon>Suessiales</taxon>
        <taxon>Suessiaceae</taxon>
        <taxon>Polarella</taxon>
    </lineage>
</organism>
<gene>
    <name evidence="2" type="ORF">PGLA1383_LOCUS10080</name>
</gene>
<dbReference type="GO" id="GO:0003824">
    <property type="term" value="F:catalytic activity"/>
    <property type="evidence" value="ECO:0007669"/>
    <property type="project" value="InterPro"/>
</dbReference>
<dbReference type="InterPro" id="IPR014746">
    <property type="entry name" value="Gln_synth/guanido_kin_cat_dom"/>
</dbReference>
<evidence type="ECO:0000256" key="1">
    <source>
        <dbReference type="SAM" id="MobiDB-lite"/>
    </source>
</evidence>
<dbReference type="AlphaFoldDB" id="A0A813DTY5"/>
<dbReference type="Gene3D" id="3.30.590.10">
    <property type="entry name" value="Glutamine synthetase/guanido kinase, catalytic domain"/>
    <property type="match status" value="1"/>
</dbReference>
<accession>A0A813DTY5</accession>
<feature type="compositionally biased region" description="Low complexity" evidence="1">
    <location>
        <begin position="242"/>
        <end position="254"/>
    </location>
</feature>
<reference evidence="2" key="1">
    <citation type="submission" date="2021-02" db="EMBL/GenBank/DDBJ databases">
        <authorList>
            <person name="Dougan E. K."/>
            <person name="Rhodes N."/>
            <person name="Thang M."/>
            <person name="Chan C."/>
        </authorList>
    </citation>
    <scope>NUCLEOTIDE SEQUENCE</scope>
</reference>
<protein>
    <submittedName>
        <fullName evidence="2">Uncharacterized protein</fullName>
    </submittedName>
</protein>
<dbReference type="OrthoDB" id="432281at2759"/>
<evidence type="ECO:0000313" key="2">
    <source>
        <dbReference type="EMBL" id="CAE8591410.1"/>
    </source>
</evidence>
<dbReference type="SUPFAM" id="SSF55931">
    <property type="entry name" value="Glutamine synthetase/guanido kinase"/>
    <property type="match status" value="1"/>
</dbReference>